<sequence>MRAHQPHSLTLSPPQPPIPCSHVRLPRSRFNVGSADLSAQATASPLQLAHPQHCHTPPDPPPPGHHNHTHTHNHHQYSPSTRAADISRLLDPAYASSSSSSSSKASPTHATHAQARAYVDEHGDLHDPDYRDFPILRATARSKHMTKRRRASAGSTGRSHSTDRYSTYSLAMHPTRPSWERDWSTEVEDDDDDDVDDNESQSHFSPFASRVLPPTRRSTTYPMTTKYAFTTYAPQQHYFFTEPLNSSPAGSYEEEQESLEMVESPFVEDEVAEAYEEDLSKSASLLRRNSKKRSADSSEQEKMDSDDFQHLRSPLDDDDDDEQGATPTCTHTLRQQWQAVSLRIRFGVFHAKRRLSRHLRT</sequence>
<comment type="caution">
    <text evidence="2">The sequence shown here is derived from an EMBL/GenBank/DDBJ whole genome shotgun (WGS) entry which is preliminary data.</text>
</comment>
<evidence type="ECO:0000313" key="2">
    <source>
        <dbReference type="EMBL" id="OBZ65655.1"/>
    </source>
</evidence>
<feature type="compositionally biased region" description="Acidic residues" evidence="1">
    <location>
        <begin position="185"/>
        <end position="199"/>
    </location>
</feature>
<feature type="region of interest" description="Disordered" evidence="1">
    <location>
        <begin position="177"/>
        <end position="218"/>
    </location>
</feature>
<accession>A0A1C7LLI7</accession>
<feature type="region of interest" description="Disordered" evidence="1">
    <location>
        <begin position="140"/>
        <end position="163"/>
    </location>
</feature>
<feature type="region of interest" description="Disordered" evidence="1">
    <location>
        <begin position="1"/>
        <end position="112"/>
    </location>
</feature>
<feature type="compositionally biased region" description="Basic and acidic residues" evidence="1">
    <location>
        <begin position="293"/>
        <end position="315"/>
    </location>
</feature>
<dbReference type="AlphaFoldDB" id="A0A1C7LLI7"/>
<reference evidence="2 3" key="1">
    <citation type="submission" date="2016-03" db="EMBL/GenBank/DDBJ databases">
        <title>Whole genome sequencing of Grifola frondosa 9006-11.</title>
        <authorList>
            <person name="Min B."/>
            <person name="Park H."/>
            <person name="Kim J.-G."/>
            <person name="Cho H."/>
            <person name="Oh Y.-L."/>
            <person name="Kong W.-S."/>
            <person name="Choi I.-G."/>
        </authorList>
    </citation>
    <scope>NUCLEOTIDE SEQUENCE [LARGE SCALE GENOMIC DNA]</scope>
    <source>
        <strain evidence="2 3">9006-11</strain>
    </source>
</reference>
<dbReference type="OMA" id="DYRHFPV"/>
<evidence type="ECO:0000256" key="1">
    <source>
        <dbReference type="SAM" id="MobiDB-lite"/>
    </source>
</evidence>
<name>A0A1C7LLI7_GRIFR</name>
<feature type="region of interest" description="Disordered" evidence="1">
    <location>
        <begin position="285"/>
        <end position="327"/>
    </location>
</feature>
<dbReference type="Proteomes" id="UP000092993">
    <property type="component" value="Unassembled WGS sequence"/>
</dbReference>
<dbReference type="OrthoDB" id="3021720at2759"/>
<keyword evidence="3" id="KW-1185">Reference proteome</keyword>
<protein>
    <submittedName>
        <fullName evidence="2">Uncharacterized protein</fullName>
    </submittedName>
</protein>
<proteinExistence type="predicted"/>
<organism evidence="2 3">
    <name type="scientific">Grifola frondosa</name>
    <name type="common">Maitake</name>
    <name type="synonym">Polyporus frondosus</name>
    <dbReference type="NCBI Taxonomy" id="5627"/>
    <lineage>
        <taxon>Eukaryota</taxon>
        <taxon>Fungi</taxon>
        <taxon>Dikarya</taxon>
        <taxon>Basidiomycota</taxon>
        <taxon>Agaricomycotina</taxon>
        <taxon>Agaricomycetes</taxon>
        <taxon>Polyporales</taxon>
        <taxon>Grifolaceae</taxon>
        <taxon>Grifola</taxon>
    </lineage>
</organism>
<gene>
    <name evidence="2" type="ORF">A0H81_14262</name>
</gene>
<feature type="compositionally biased region" description="Basic residues" evidence="1">
    <location>
        <begin position="140"/>
        <end position="151"/>
    </location>
</feature>
<feature type="compositionally biased region" description="Basic residues" evidence="1">
    <location>
        <begin position="65"/>
        <end position="75"/>
    </location>
</feature>
<dbReference type="EMBL" id="LUGG01000041">
    <property type="protein sequence ID" value="OBZ65655.1"/>
    <property type="molecule type" value="Genomic_DNA"/>
</dbReference>
<evidence type="ECO:0000313" key="3">
    <source>
        <dbReference type="Proteomes" id="UP000092993"/>
    </source>
</evidence>